<organism evidence="1 2">
    <name type="scientific">Archaeoglobus veneficus (strain DSM 11195 / SNP6)</name>
    <dbReference type="NCBI Taxonomy" id="693661"/>
    <lineage>
        <taxon>Archaea</taxon>
        <taxon>Methanobacteriati</taxon>
        <taxon>Methanobacteriota</taxon>
        <taxon>Archaeoglobi</taxon>
        <taxon>Archaeoglobales</taxon>
        <taxon>Archaeoglobaceae</taxon>
        <taxon>Archaeoglobus</taxon>
    </lineage>
</organism>
<sequence length="172" mass="19572">MNRYAFLLLVIKKLEEVGSWTGNTHIQKTAGLVQSITGFKPYKFVMHHYGPYSFELRDDLNLLVSAGFVERRTDESGYHYALTSKGLRFLENSEIETKILGTVDEIANLLGRAPTIVLELISTIDYVLNKFGSENEEKVLTTVKMLKPHFSEEVIMVLSKTIYTKNNNQNHG</sequence>
<evidence type="ECO:0000313" key="2">
    <source>
        <dbReference type="Proteomes" id="UP000008136"/>
    </source>
</evidence>
<dbReference type="STRING" id="693661.Arcve_0291"/>
<dbReference type="OrthoDB" id="147857at2157"/>
<dbReference type="EMBL" id="CP002588">
    <property type="protein sequence ID" value="AEA46326.1"/>
    <property type="molecule type" value="Genomic_DNA"/>
</dbReference>
<dbReference type="HOGENOM" id="CLU_122294_0_0_2"/>
<gene>
    <name evidence="1" type="ordered locus">Arcve_0291</name>
</gene>
<dbReference type="Proteomes" id="UP000008136">
    <property type="component" value="Chromosome"/>
</dbReference>
<dbReference type="RefSeq" id="WP_013683002.1">
    <property type="nucleotide sequence ID" value="NC_015320.1"/>
</dbReference>
<accession>F2KP18</accession>
<dbReference type="AlphaFoldDB" id="F2KP18"/>
<dbReference type="eggNOG" id="arCOG00724">
    <property type="taxonomic scope" value="Archaea"/>
</dbReference>
<name>F2KP18_ARCVS</name>
<keyword evidence="2" id="KW-1185">Reference proteome</keyword>
<protein>
    <recommendedName>
        <fullName evidence="3">DUF4364 family protein</fullName>
    </recommendedName>
</protein>
<proteinExistence type="predicted"/>
<dbReference type="KEGG" id="ave:Arcve_0291"/>
<reference evidence="1 2" key="1">
    <citation type="submission" date="2011-03" db="EMBL/GenBank/DDBJ databases">
        <title>The complete genome of Archaeoglobus veneficus SNP6.</title>
        <authorList>
            <consortium name="US DOE Joint Genome Institute (JGI-PGF)"/>
            <person name="Lucas S."/>
            <person name="Copeland A."/>
            <person name="Lapidus A."/>
            <person name="Bruce D."/>
            <person name="Goodwin L."/>
            <person name="Pitluck S."/>
            <person name="Kyrpides N."/>
            <person name="Mavromatis K."/>
            <person name="Pagani I."/>
            <person name="Ivanova N."/>
            <person name="Mikhailova N."/>
            <person name="Lu M."/>
            <person name="Detter J.C."/>
            <person name="Tapia R."/>
            <person name="Han C."/>
            <person name="Land M."/>
            <person name="Hauser L."/>
            <person name="Markowitz V."/>
            <person name="Cheng J.-F."/>
            <person name="Hugenholtz P."/>
            <person name="Woyke T."/>
            <person name="Wu D."/>
            <person name="Spring S."/>
            <person name="Brambilla E."/>
            <person name="Klenk H.-P."/>
            <person name="Eisen J.A."/>
        </authorList>
    </citation>
    <scope>NUCLEOTIDE SEQUENCE [LARGE SCALE GENOMIC DNA]</scope>
    <source>
        <strain>SNP6</strain>
    </source>
</reference>
<evidence type="ECO:0000313" key="1">
    <source>
        <dbReference type="EMBL" id="AEA46326.1"/>
    </source>
</evidence>
<evidence type="ECO:0008006" key="3">
    <source>
        <dbReference type="Google" id="ProtNLM"/>
    </source>
</evidence>
<dbReference type="GeneID" id="25395630"/>